<feature type="region of interest" description="Disordered" evidence="1">
    <location>
        <begin position="72"/>
        <end position="94"/>
    </location>
</feature>
<dbReference type="AlphaFoldDB" id="A0A0K2T6N6"/>
<feature type="non-terminal residue" evidence="2">
    <location>
        <position position="1"/>
    </location>
</feature>
<accession>A0A0K2T6N6</accession>
<name>A0A0K2T6N6_LEPSM</name>
<dbReference type="EMBL" id="HACA01003755">
    <property type="protein sequence ID" value="CDW21116.1"/>
    <property type="molecule type" value="Transcribed_RNA"/>
</dbReference>
<feature type="compositionally biased region" description="Polar residues" evidence="1">
    <location>
        <begin position="74"/>
        <end position="92"/>
    </location>
</feature>
<sequence>KLIHISIYVLNHKQLITKKNKNELSNLRICRENDTGKGLTNFHSSTSSIWAYPTPPLHRQQVLNVGEEEGLCQEGQTGSEGAKQNSTGQFPQVNEGPYKIYRGFTPGCPESYKKRVWKEPCEDGESTFYTNNERKLSPLL</sequence>
<evidence type="ECO:0000313" key="2">
    <source>
        <dbReference type="EMBL" id="CDW21116.1"/>
    </source>
</evidence>
<proteinExistence type="predicted"/>
<reference evidence="2" key="1">
    <citation type="submission" date="2014-05" db="EMBL/GenBank/DDBJ databases">
        <authorList>
            <person name="Chronopoulou M."/>
        </authorList>
    </citation>
    <scope>NUCLEOTIDE SEQUENCE</scope>
    <source>
        <tissue evidence="2">Whole organism</tissue>
    </source>
</reference>
<protein>
    <submittedName>
        <fullName evidence="2">Uncharacterized protein</fullName>
    </submittedName>
</protein>
<evidence type="ECO:0000256" key="1">
    <source>
        <dbReference type="SAM" id="MobiDB-lite"/>
    </source>
</evidence>
<organism evidence="2">
    <name type="scientific">Lepeophtheirus salmonis</name>
    <name type="common">Salmon louse</name>
    <name type="synonym">Caligus salmonis</name>
    <dbReference type="NCBI Taxonomy" id="72036"/>
    <lineage>
        <taxon>Eukaryota</taxon>
        <taxon>Metazoa</taxon>
        <taxon>Ecdysozoa</taxon>
        <taxon>Arthropoda</taxon>
        <taxon>Crustacea</taxon>
        <taxon>Multicrustacea</taxon>
        <taxon>Hexanauplia</taxon>
        <taxon>Copepoda</taxon>
        <taxon>Siphonostomatoida</taxon>
        <taxon>Caligidae</taxon>
        <taxon>Lepeophtheirus</taxon>
    </lineage>
</organism>